<evidence type="ECO:0000313" key="2">
    <source>
        <dbReference type="Proteomes" id="UP000291343"/>
    </source>
</evidence>
<dbReference type="PANTHER" id="PTHR22940">
    <property type="entry name" value="TIMEOUT/TIMELESS-2"/>
    <property type="match status" value="1"/>
</dbReference>
<dbReference type="GO" id="GO:0006281">
    <property type="term" value="P:DNA repair"/>
    <property type="evidence" value="ECO:0007669"/>
    <property type="project" value="TreeGrafter"/>
</dbReference>
<dbReference type="GO" id="GO:0000076">
    <property type="term" value="P:DNA replication checkpoint signaling"/>
    <property type="evidence" value="ECO:0007669"/>
    <property type="project" value="TreeGrafter"/>
</dbReference>
<dbReference type="InParanoid" id="A0A482XIL9"/>
<organism evidence="1 2">
    <name type="scientific">Laodelphax striatellus</name>
    <name type="common">Small brown planthopper</name>
    <name type="synonym">Delphax striatella</name>
    <dbReference type="NCBI Taxonomy" id="195883"/>
    <lineage>
        <taxon>Eukaryota</taxon>
        <taxon>Metazoa</taxon>
        <taxon>Ecdysozoa</taxon>
        <taxon>Arthropoda</taxon>
        <taxon>Hexapoda</taxon>
        <taxon>Insecta</taxon>
        <taxon>Pterygota</taxon>
        <taxon>Neoptera</taxon>
        <taxon>Paraneoptera</taxon>
        <taxon>Hemiptera</taxon>
        <taxon>Auchenorrhyncha</taxon>
        <taxon>Fulgoroidea</taxon>
        <taxon>Delphacidae</taxon>
        <taxon>Criomorphinae</taxon>
        <taxon>Laodelphax</taxon>
    </lineage>
</organism>
<reference evidence="1 2" key="1">
    <citation type="journal article" date="2017" name="Gigascience">
        <title>Genome sequence of the small brown planthopper, Laodelphax striatellus.</title>
        <authorList>
            <person name="Zhu J."/>
            <person name="Jiang F."/>
            <person name="Wang X."/>
            <person name="Yang P."/>
            <person name="Bao Y."/>
            <person name="Zhao W."/>
            <person name="Wang W."/>
            <person name="Lu H."/>
            <person name="Wang Q."/>
            <person name="Cui N."/>
            <person name="Li J."/>
            <person name="Chen X."/>
            <person name="Luo L."/>
            <person name="Yu J."/>
            <person name="Kang L."/>
            <person name="Cui F."/>
        </authorList>
    </citation>
    <scope>NUCLEOTIDE SEQUENCE [LARGE SCALE GENOMIC DNA]</scope>
    <source>
        <strain evidence="1">Lst14</strain>
    </source>
</reference>
<dbReference type="InterPro" id="IPR044998">
    <property type="entry name" value="Timeless"/>
</dbReference>
<dbReference type="GO" id="GO:0031298">
    <property type="term" value="C:replication fork protection complex"/>
    <property type="evidence" value="ECO:0007669"/>
    <property type="project" value="TreeGrafter"/>
</dbReference>
<keyword evidence="2" id="KW-1185">Reference proteome</keyword>
<dbReference type="GO" id="GO:0043111">
    <property type="term" value="P:replication fork arrest"/>
    <property type="evidence" value="ECO:0007669"/>
    <property type="project" value="TreeGrafter"/>
</dbReference>
<proteinExistence type="predicted"/>
<evidence type="ECO:0000313" key="1">
    <source>
        <dbReference type="EMBL" id="RZF45895.1"/>
    </source>
</evidence>
<dbReference type="SMR" id="A0A482XIL9"/>
<dbReference type="AlphaFoldDB" id="A0A482XIL9"/>
<accession>A0A482XIL9</accession>
<comment type="caution">
    <text evidence="1">The sequence shown here is derived from an EMBL/GenBank/DDBJ whole genome shotgun (WGS) entry which is preliminary data.</text>
</comment>
<dbReference type="OrthoDB" id="310853at2759"/>
<gene>
    <name evidence="1" type="ORF">LSTR_LSTR014271</name>
</gene>
<dbReference type="Proteomes" id="UP000291343">
    <property type="component" value="Unassembled WGS sequence"/>
</dbReference>
<name>A0A482XIL9_LAOST</name>
<dbReference type="PANTHER" id="PTHR22940:SF4">
    <property type="entry name" value="PROTEIN TIMELESS HOMOLOG"/>
    <property type="match status" value="1"/>
</dbReference>
<dbReference type="GO" id="GO:0003677">
    <property type="term" value="F:DNA binding"/>
    <property type="evidence" value="ECO:0007669"/>
    <property type="project" value="TreeGrafter"/>
</dbReference>
<dbReference type="STRING" id="195883.A0A482XIL9"/>
<dbReference type="EMBL" id="QKKF02007570">
    <property type="protein sequence ID" value="RZF45895.1"/>
    <property type="molecule type" value="Genomic_DNA"/>
</dbReference>
<sequence>MDKSPEEAVRGSSQVLKSRVFYVTEYRDLLAILIHVFKKHRFSKIYMKDLIETLHIFMKMLQKFSEKHRGGLVVQQKKRVVKKSGKKNSKSKSGAQQAANMEAIWDQVGPQLSAVLQSDAQIPTDVVPFDATSDVPIDEQKVDAMKRIQSLLKSGSFEEAIGLLRASRDVWPENNCFGAPDLQPEDEFMAVRDIFMADLGQPGGKKPFAFS</sequence>
<protein>
    <submittedName>
        <fullName evidence="1">Uncharacterized protein</fullName>
    </submittedName>
</protein>